<evidence type="ECO:0000313" key="3">
    <source>
        <dbReference type="Proteomes" id="UP000277204"/>
    </source>
</evidence>
<protein>
    <submittedName>
        <fullName evidence="2">Uncharacterized protein</fullName>
    </submittedName>
</protein>
<feature type="region of interest" description="Disordered" evidence="1">
    <location>
        <begin position="1"/>
        <end position="40"/>
    </location>
</feature>
<dbReference type="AlphaFoldDB" id="A0A183LT16"/>
<accession>A0A183LT16</accession>
<organism evidence="2 3">
    <name type="scientific">Schistosoma margrebowiei</name>
    <dbReference type="NCBI Taxonomy" id="48269"/>
    <lineage>
        <taxon>Eukaryota</taxon>
        <taxon>Metazoa</taxon>
        <taxon>Spiralia</taxon>
        <taxon>Lophotrochozoa</taxon>
        <taxon>Platyhelminthes</taxon>
        <taxon>Trematoda</taxon>
        <taxon>Digenea</taxon>
        <taxon>Strigeidida</taxon>
        <taxon>Schistosomatoidea</taxon>
        <taxon>Schistosomatidae</taxon>
        <taxon>Schistosoma</taxon>
    </lineage>
</organism>
<reference evidence="2 3" key="1">
    <citation type="submission" date="2018-11" db="EMBL/GenBank/DDBJ databases">
        <authorList>
            <consortium name="Pathogen Informatics"/>
        </authorList>
    </citation>
    <scope>NUCLEOTIDE SEQUENCE [LARGE SCALE GENOMIC DNA]</scope>
    <source>
        <strain evidence="2 3">Zambia</strain>
    </source>
</reference>
<gene>
    <name evidence="2" type="ORF">SMRZ_LOCUS6941</name>
</gene>
<sequence length="74" mass="8518">MIQERRNKKAAADTSRTEAEKPKAQSGYTKVNKQVKRSIRTDKRKYVEDIAMTAKKAAREGNMRPLYETTETGR</sequence>
<name>A0A183LT16_9TREM</name>
<keyword evidence="3" id="KW-1185">Reference proteome</keyword>
<evidence type="ECO:0000256" key="1">
    <source>
        <dbReference type="SAM" id="MobiDB-lite"/>
    </source>
</evidence>
<dbReference type="Proteomes" id="UP000277204">
    <property type="component" value="Unassembled WGS sequence"/>
</dbReference>
<evidence type="ECO:0000313" key="2">
    <source>
        <dbReference type="EMBL" id="VDO73877.1"/>
    </source>
</evidence>
<dbReference type="EMBL" id="UZAI01002694">
    <property type="protein sequence ID" value="VDO73877.1"/>
    <property type="molecule type" value="Genomic_DNA"/>
</dbReference>
<proteinExistence type="predicted"/>